<name>A0AAU9NPZ1_9ASTR</name>
<comment type="caution">
    <text evidence="1">The sequence shown here is derived from an EMBL/GenBank/DDBJ whole genome shotgun (WGS) entry which is preliminary data.</text>
</comment>
<keyword evidence="2" id="KW-1185">Reference proteome</keyword>
<reference evidence="1 2" key="1">
    <citation type="submission" date="2022-01" db="EMBL/GenBank/DDBJ databases">
        <authorList>
            <person name="Xiong W."/>
            <person name="Schranz E."/>
        </authorList>
    </citation>
    <scope>NUCLEOTIDE SEQUENCE [LARGE SCALE GENOMIC DNA]</scope>
</reference>
<protein>
    <submittedName>
        <fullName evidence="1">Uncharacterized protein</fullName>
    </submittedName>
</protein>
<proteinExistence type="predicted"/>
<dbReference type="EMBL" id="CAKMRJ010005412">
    <property type="protein sequence ID" value="CAH1439945.1"/>
    <property type="molecule type" value="Genomic_DNA"/>
</dbReference>
<evidence type="ECO:0000313" key="2">
    <source>
        <dbReference type="Proteomes" id="UP001157418"/>
    </source>
</evidence>
<gene>
    <name evidence="1" type="ORF">LVIROSA_LOCUS26110</name>
</gene>
<dbReference type="Proteomes" id="UP001157418">
    <property type="component" value="Unassembled WGS sequence"/>
</dbReference>
<organism evidence="1 2">
    <name type="scientific">Lactuca virosa</name>
    <dbReference type="NCBI Taxonomy" id="75947"/>
    <lineage>
        <taxon>Eukaryota</taxon>
        <taxon>Viridiplantae</taxon>
        <taxon>Streptophyta</taxon>
        <taxon>Embryophyta</taxon>
        <taxon>Tracheophyta</taxon>
        <taxon>Spermatophyta</taxon>
        <taxon>Magnoliopsida</taxon>
        <taxon>eudicotyledons</taxon>
        <taxon>Gunneridae</taxon>
        <taxon>Pentapetalae</taxon>
        <taxon>asterids</taxon>
        <taxon>campanulids</taxon>
        <taxon>Asterales</taxon>
        <taxon>Asteraceae</taxon>
        <taxon>Cichorioideae</taxon>
        <taxon>Cichorieae</taxon>
        <taxon>Lactucinae</taxon>
        <taxon>Lactuca</taxon>
    </lineage>
</organism>
<evidence type="ECO:0000313" key="1">
    <source>
        <dbReference type="EMBL" id="CAH1439945.1"/>
    </source>
</evidence>
<dbReference type="AlphaFoldDB" id="A0AAU9NPZ1"/>
<accession>A0AAU9NPZ1</accession>
<sequence length="90" mass="10557">MAVGKSFRSKKLSLIDLKLKNPYKRIGQETRYKSYGTIGQEMRNSLTYNQNAFSSLEKKKSKKEGKEKYHDSIWLKFDDDFGEILSSLQR</sequence>